<protein>
    <submittedName>
        <fullName evidence="3">Uncharacterized protein</fullName>
    </submittedName>
</protein>
<evidence type="ECO:0000256" key="2">
    <source>
        <dbReference type="SAM" id="Phobius"/>
    </source>
</evidence>
<feature type="compositionally biased region" description="Basic and acidic residues" evidence="1">
    <location>
        <begin position="59"/>
        <end position="75"/>
    </location>
</feature>
<dbReference type="RefSeq" id="WP_184262270.1">
    <property type="nucleotide sequence ID" value="NZ_JACIIX010000003.1"/>
</dbReference>
<comment type="caution">
    <text evidence="3">The sequence shown here is derived from an EMBL/GenBank/DDBJ whole genome shotgun (WGS) entry which is preliminary data.</text>
</comment>
<gene>
    <name evidence="3" type="ORF">FHS48_001154</name>
</gene>
<feature type="transmembrane region" description="Helical" evidence="2">
    <location>
        <begin position="12"/>
        <end position="31"/>
    </location>
</feature>
<evidence type="ECO:0000313" key="4">
    <source>
        <dbReference type="Proteomes" id="UP000544872"/>
    </source>
</evidence>
<feature type="compositionally biased region" description="Pro residues" evidence="1">
    <location>
        <begin position="82"/>
        <end position="95"/>
    </location>
</feature>
<dbReference type="AlphaFoldDB" id="A0A7X0DL92"/>
<proteinExistence type="predicted"/>
<organism evidence="3 4">
    <name type="scientific">Novispirillum itersonii</name>
    <name type="common">Aquaspirillum itersonii</name>
    <dbReference type="NCBI Taxonomy" id="189"/>
    <lineage>
        <taxon>Bacteria</taxon>
        <taxon>Pseudomonadati</taxon>
        <taxon>Pseudomonadota</taxon>
        <taxon>Alphaproteobacteria</taxon>
        <taxon>Rhodospirillales</taxon>
        <taxon>Novispirillaceae</taxon>
        <taxon>Novispirillum</taxon>
    </lineage>
</organism>
<evidence type="ECO:0000256" key="1">
    <source>
        <dbReference type="SAM" id="MobiDB-lite"/>
    </source>
</evidence>
<evidence type="ECO:0000313" key="3">
    <source>
        <dbReference type="EMBL" id="MBB6209746.1"/>
    </source>
</evidence>
<feature type="region of interest" description="Disordered" evidence="1">
    <location>
        <begin position="41"/>
        <end position="99"/>
    </location>
</feature>
<name>A0A7X0DL92_NOVIT</name>
<keyword evidence="4" id="KW-1185">Reference proteome</keyword>
<reference evidence="3 4" key="1">
    <citation type="submission" date="2020-08" db="EMBL/GenBank/DDBJ databases">
        <title>Genomic Encyclopedia of Type Strains, Phase IV (KMG-IV): sequencing the most valuable type-strain genomes for metagenomic binning, comparative biology and taxonomic classification.</title>
        <authorList>
            <person name="Goeker M."/>
        </authorList>
    </citation>
    <scope>NUCLEOTIDE SEQUENCE [LARGE SCALE GENOMIC DNA]</scope>
    <source>
        <strain evidence="3 4">DSM 11590</strain>
    </source>
</reference>
<keyword evidence="2" id="KW-0812">Transmembrane</keyword>
<sequence>MALDAEDKAGAIGCLSALLAIGAVVGGVYFYQNVKISADPEPDPVAKKAPITKVQAQDPSRKTVVKEAAPVEKMARSVSTDSPPPTEDAPPPPPQKGVTAAVQDLGSVLPEQAPPPAAVPPEASQVQAVMEADPLCYQGRFARRTASLYGGDGFAITYGTDDRRAEGQRPRLEFFFNDINDHKFVTYLSLAPKAPRDFPNDHEFIIPWETDAINAVVAKWIVAIADGTCPAKPASP</sequence>
<dbReference type="Proteomes" id="UP000544872">
    <property type="component" value="Unassembled WGS sequence"/>
</dbReference>
<keyword evidence="2" id="KW-0472">Membrane</keyword>
<keyword evidence="2" id="KW-1133">Transmembrane helix</keyword>
<accession>A0A7X0DL92</accession>
<dbReference type="EMBL" id="JACIIX010000003">
    <property type="protein sequence ID" value="MBB6209746.1"/>
    <property type="molecule type" value="Genomic_DNA"/>
</dbReference>